<feature type="transmembrane region" description="Helical" evidence="5">
    <location>
        <begin position="206"/>
        <end position="228"/>
    </location>
</feature>
<feature type="transmembrane region" description="Helical" evidence="5">
    <location>
        <begin position="110"/>
        <end position="132"/>
    </location>
</feature>
<feature type="transmembrane region" description="Helical" evidence="5">
    <location>
        <begin position="273"/>
        <end position="295"/>
    </location>
</feature>
<feature type="transmembrane region" description="Helical" evidence="5">
    <location>
        <begin position="174"/>
        <end position="194"/>
    </location>
</feature>
<name>A0ABS6J653_9RHOB</name>
<evidence type="ECO:0000256" key="5">
    <source>
        <dbReference type="SAM" id="Phobius"/>
    </source>
</evidence>
<dbReference type="InterPro" id="IPR000620">
    <property type="entry name" value="EamA_dom"/>
</dbReference>
<feature type="transmembrane region" description="Helical" evidence="5">
    <location>
        <begin position="21"/>
        <end position="44"/>
    </location>
</feature>
<comment type="caution">
    <text evidence="7">The sequence shown here is derived from an EMBL/GenBank/DDBJ whole genome shotgun (WGS) entry which is preliminary data.</text>
</comment>
<keyword evidence="4 5" id="KW-0472">Membrane</keyword>
<comment type="subcellular location">
    <subcellularLocation>
        <location evidence="1">Membrane</location>
        <topology evidence="1">Multi-pass membrane protein</topology>
    </subcellularLocation>
</comment>
<dbReference type="EMBL" id="JAAATX020000011">
    <property type="protein sequence ID" value="MBU9699248.1"/>
    <property type="molecule type" value="Genomic_DNA"/>
</dbReference>
<evidence type="ECO:0000256" key="2">
    <source>
        <dbReference type="ARBA" id="ARBA00022692"/>
    </source>
</evidence>
<evidence type="ECO:0000259" key="6">
    <source>
        <dbReference type="Pfam" id="PF00892"/>
    </source>
</evidence>
<feature type="domain" description="EamA" evidence="6">
    <location>
        <begin position="22"/>
        <end position="158"/>
    </location>
</feature>
<feature type="transmembrane region" description="Helical" evidence="5">
    <location>
        <begin position="248"/>
        <end position="266"/>
    </location>
</feature>
<organism evidence="7 8">
    <name type="scientific">Paragemmobacter amnigenus</name>
    <dbReference type="NCBI Taxonomy" id="2852097"/>
    <lineage>
        <taxon>Bacteria</taxon>
        <taxon>Pseudomonadati</taxon>
        <taxon>Pseudomonadota</taxon>
        <taxon>Alphaproteobacteria</taxon>
        <taxon>Rhodobacterales</taxon>
        <taxon>Paracoccaceae</taxon>
        <taxon>Paragemmobacter</taxon>
    </lineage>
</organism>
<proteinExistence type="predicted"/>
<dbReference type="Proteomes" id="UP000731907">
    <property type="component" value="Unassembled WGS sequence"/>
</dbReference>
<keyword evidence="3 5" id="KW-1133">Transmembrane helix</keyword>
<protein>
    <submittedName>
        <fullName evidence="7">DMT family transporter</fullName>
    </submittedName>
</protein>
<evidence type="ECO:0000256" key="4">
    <source>
        <dbReference type="ARBA" id="ARBA00023136"/>
    </source>
</evidence>
<sequence>MKMGQGGAGRRSGDGHVARRVSGLVLVMLAAALWATVGVASELFPKGRAIPDEVYGFVRTAIAGPALLLCALVAGGAGQIRPRAGSVRGFLVFGLCCALFQIGLFRSFTYLGVTVTVFLTVCLPPVIAVGWSLLRRTERPSRDLLAAMGLAVVGLAAFVLPVDTGGAGGGMASGVGPGLAFSVMASVAFVAMSHAGRALCAEHRPLLVAGLGLSLTAVVLAPVAVVMWPAAWGWAGVARVDWRDAGMLVYLGLVPTALAYLCYCSGMARCRSAVAGLVASMIEPAVAAGLAFLFLREVLGLWEVAGCVLLFFAMLVLWLYDVPASQRRTVA</sequence>
<evidence type="ECO:0000313" key="7">
    <source>
        <dbReference type="EMBL" id="MBU9699248.1"/>
    </source>
</evidence>
<feature type="transmembrane region" description="Helical" evidence="5">
    <location>
        <begin position="301"/>
        <end position="320"/>
    </location>
</feature>
<feature type="transmembrane region" description="Helical" evidence="5">
    <location>
        <begin position="87"/>
        <end position="104"/>
    </location>
</feature>
<feature type="transmembrane region" description="Helical" evidence="5">
    <location>
        <begin position="144"/>
        <end position="162"/>
    </location>
</feature>
<dbReference type="PANTHER" id="PTHR32322">
    <property type="entry name" value="INNER MEMBRANE TRANSPORTER"/>
    <property type="match status" value="1"/>
</dbReference>
<dbReference type="Pfam" id="PF00892">
    <property type="entry name" value="EamA"/>
    <property type="match status" value="2"/>
</dbReference>
<feature type="transmembrane region" description="Helical" evidence="5">
    <location>
        <begin position="56"/>
        <end position="75"/>
    </location>
</feature>
<evidence type="ECO:0000256" key="3">
    <source>
        <dbReference type="ARBA" id="ARBA00022989"/>
    </source>
</evidence>
<keyword evidence="2 5" id="KW-0812">Transmembrane</keyword>
<dbReference type="InterPro" id="IPR050638">
    <property type="entry name" value="AA-Vitamin_Transporters"/>
</dbReference>
<accession>A0ABS6J653</accession>
<keyword evidence="8" id="KW-1185">Reference proteome</keyword>
<gene>
    <name evidence="7" type="ORF">GU927_015465</name>
</gene>
<feature type="domain" description="EamA" evidence="6">
    <location>
        <begin position="178"/>
        <end position="317"/>
    </location>
</feature>
<evidence type="ECO:0000256" key="1">
    <source>
        <dbReference type="ARBA" id="ARBA00004141"/>
    </source>
</evidence>
<reference evidence="7 8" key="1">
    <citation type="submission" date="2021-06" db="EMBL/GenBank/DDBJ databases">
        <title>Rhodobacteraceae bacterium strain HSP-20.</title>
        <authorList>
            <person name="Chen W.-M."/>
        </authorList>
    </citation>
    <scope>NUCLEOTIDE SEQUENCE [LARGE SCALE GENOMIC DNA]</scope>
    <source>
        <strain evidence="7 8">HSP-20</strain>
    </source>
</reference>
<dbReference type="PANTHER" id="PTHR32322:SF2">
    <property type="entry name" value="EAMA DOMAIN-CONTAINING PROTEIN"/>
    <property type="match status" value="1"/>
</dbReference>
<evidence type="ECO:0000313" key="8">
    <source>
        <dbReference type="Proteomes" id="UP000731907"/>
    </source>
</evidence>